<feature type="non-terminal residue" evidence="2">
    <location>
        <position position="1"/>
    </location>
</feature>
<feature type="domain" description="Reverse transcriptase" evidence="1">
    <location>
        <begin position="1"/>
        <end position="274"/>
    </location>
</feature>
<dbReference type="OrthoDB" id="3527090at2759"/>
<dbReference type="EMBL" id="PEDP01003191">
    <property type="protein sequence ID" value="POS82312.1"/>
    <property type="molecule type" value="Genomic_DNA"/>
</dbReference>
<dbReference type="GO" id="GO:0003676">
    <property type="term" value="F:nucleic acid binding"/>
    <property type="evidence" value="ECO:0007669"/>
    <property type="project" value="InterPro"/>
</dbReference>
<dbReference type="SUPFAM" id="SSF56672">
    <property type="entry name" value="DNA/RNA polymerases"/>
    <property type="match status" value="1"/>
</dbReference>
<dbReference type="InterPro" id="IPR043502">
    <property type="entry name" value="DNA/RNA_pol_sf"/>
</dbReference>
<evidence type="ECO:0000313" key="3">
    <source>
        <dbReference type="Proteomes" id="UP000237438"/>
    </source>
</evidence>
<evidence type="ECO:0000313" key="2">
    <source>
        <dbReference type="EMBL" id="POS82312.1"/>
    </source>
</evidence>
<dbReference type="InterPro" id="IPR012337">
    <property type="entry name" value="RNaseH-like_sf"/>
</dbReference>
<dbReference type="PANTHER" id="PTHR33481:SF1">
    <property type="entry name" value="ENDONUCLEASE_EXONUCLEASE_PHOSPHATASE DOMAIN-CONTAINING PROTEIN-RELATED"/>
    <property type="match status" value="1"/>
</dbReference>
<dbReference type="STRING" id="225359.A0A2S4PJT6"/>
<dbReference type="SUPFAM" id="SSF53098">
    <property type="entry name" value="Ribonuclease H-like"/>
    <property type="match status" value="1"/>
</dbReference>
<dbReference type="PANTHER" id="PTHR33481">
    <property type="entry name" value="REVERSE TRANSCRIPTASE"/>
    <property type="match status" value="1"/>
</dbReference>
<dbReference type="Proteomes" id="UP000237438">
    <property type="component" value="Unassembled WGS sequence"/>
</dbReference>
<protein>
    <recommendedName>
        <fullName evidence="1">Reverse transcriptase domain-containing protein</fullName>
    </recommendedName>
</protein>
<sequence length="608" mass="68208">IGLDTYRKDGHPQLTANELERACSAKIKGKTPGPDSITAKLSRTCGGAKTASIFIGRTGKLAETTDLLDDSQIGGRLKKSAINATLLLTSEIQTNKKHNLLTLTLFIDVKGAFDHVAKNQLLGILKEYGLPINLISWFASFLSDRELRLAFDCQCEEFSKIETGIPQGNPVSPILFLIYIKNLFESRAVKFISYMDDICIIASSKSIRKNIKILKREASHIYALGTNNAIDFDLAKNELVHFSRSKEAKNRTMALPNGDIISPKTLVRWLGIWFDPLLSFSQHIAIRATQATNAFYRLARLAHTERGLSPSALRQIYLACVTSVSDYGSVVWWKGQSAVVIHLQKIQNKAIRKILGAFRTLPVLPMKIEAVLVPPRVRLNLAISQYALRLHQLSKHHPVNIELEKFELSKKSSRLKRIKRSTHHFQCFNSIEEATRAHLAEIDRLKNSNTTLIYTDASKMKESQGFGVGIHARVLYKRKNKSLSSNIGLETVEFNGELEGITQGLEYVDRVAKRGQSQWCQFRAIKATQSTIEKGAEVVICWVPAHMNIPGNEKVDNVPKDTSLLPPQREQLFLNGNKRNTSPNLPTVESFCGKLITAWQFPELQKEE</sequence>
<dbReference type="Gene3D" id="3.30.420.10">
    <property type="entry name" value="Ribonuclease H-like superfamily/Ribonuclease H"/>
    <property type="match status" value="1"/>
</dbReference>
<dbReference type="InterPro" id="IPR000477">
    <property type="entry name" value="RT_dom"/>
</dbReference>
<dbReference type="PROSITE" id="PS50878">
    <property type="entry name" value="RT_POL"/>
    <property type="match status" value="1"/>
</dbReference>
<gene>
    <name evidence="2" type="ORF">EPUL_005208</name>
</gene>
<organism evidence="2 3">
    <name type="scientific">Erysiphe pulchra</name>
    <dbReference type="NCBI Taxonomy" id="225359"/>
    <lineage>
        <taxon>Eukaryota</taxon>
        <taxon>Fungi</taxon>
        <taxon>Dikarya</taxon>
        <taxon>Ascomycota</taxon>
        <taxon>Pezizomycotina</taxon>
        <taxon>Leotiomycetes</taxon>
        <taxon>Erysiphales</taxon>
        <taxon>Erysiphaceae</taxon>
        <taxon>Erysiphe</taxon>
    </lineage>
</organism>
<dbReference type="AlphaFoldDB" id="A0A2S4PJT6"/>
<feature type="non-terminal residue" evidence="2">
    <location>
        <position position="608"/>
    </location>
</feature>
<comment type="caution">
    <text evidence="2">The sequence shown here is derived from an EMBL/GenBank/DDBJ whole genome shotgun (WGS) entry which is preliminary data.</text>
</comment>
<keyword evidence="3" id="KW-1185">Reference proteome</keyword>
<reference evidence="2 3" key="1">
    <citation type="submission" date="2017-10" db="EMBL/GenBank/DDBJ databases">
        <title>Development of genomic resources for the powdery mildew, Erysiphe pulchra.</title>
        <authorList>
            <person name="Wadl P.A."/>
            <person name="Mack B.M."/>
            <person name="Moore G."/>
            <person name="Beltz S.B."/>
        </authorList>
    </citation>
    <scope>NUCLEOTIDE SEQUENCE [LARGE SCALE GENOMIC DNA]</scope>
    <source>
        <strain evidence="2">Cflorida</strain>
    </source>
</reference>
<dbReference type="Pfam" id="PF00078">
    <property type="entry name" value="RVT_1"/>
    <property type="match status" value="1"/>
</dbReference>
<evidence type="ECO:0000259" key="1">
    <source>
        <dbReference type="PROSITE" id="PS50878"/>
    </source>
</evidence>
<accession>A0A2S4PJT6</accession>
<proteinExistence type="predicted"/>
<dbReference type="CDD" id="cd09276">
    <property type="entry name" value="Rnase_HI_RT_non_LTR"/>
    <property type="match status" value="1"/>
</dbReference>
<name>A0A2S4PJT6_9PEZI</name>
<dbReference type="InterPro" id="IPR036397">
    <property type="entry name" value="RNaseH_sf"/>
</dbReference>